<sequence length="66" mass="7293">MLLDALLFTFAAFLGAGSGAFLHEGWWGTSLNDTWSREAWYGRILVWSIGLVLAFLAFTALLQGLK</sequence>
<keyword evidence="1" id="KW-0472">Membrane</keyword>
<evidence type="ECO:0000256" key="1">
    <source>
        <dbReference type="SAM" id="Phobius"/>
    </source>
</evidence>
<name>A0A0F9WXY5_9ZZZZ</name>
<evidence type="ECO:0000313" key="2">
    <source>
        <dbReference type="EMBL" id="KKN83883.1"/>
    </source>
</evidence>
<keyword evidence="1" id="KW-1133">Transmembrane helix</keyword>
<protein>
    <submittedName>
        <fullName evidence="2">Uncharacterized protein</fullName>
    </submittedName>
</protein>
<gene>
    <name evidence="2" type="ORF">LCGC14_0295360</name>
</gene>
<dbReference type="EMBL" id="LAZR01000179">
    <property type="protein sequence ID" value="KKN83883.1"/>
    <property type="molecule type" value="Genomic_DNA"/>
</dbReference>
<keyword evidence="1" id="KW-0812">Transmembrane</keyword>
<comment type="caution">
    <text evidence="2">The sequence shown here is derived from an EMBL/GenBank/DDBJ whole genome shotgun (WGS) entry which is preliminary data.</text>
</comment>
<proteinExistence type="predicted"/>
<accession>A0A0F9WXY5</accession>
<feature type="transmembrane region" description="Helical" evidence="1">
    <location>
        <begin position="44"/>
        <end position="65"/>
    </location>
</feature>
<reference evidence="2" key="1">
    <citation type="journal article" date="2015" name="Nature">
        <title>Complex archaea that bridge the gap between prokaryotes and eukaryotes.</title>
        <authorList>
            <person name="Spang A."/>
            <person name="Saw J.H."/>
            <person name="Jorgensen S.L."/>
            <person name="Zaremba-Niedzwiedzka K."/>
            <person name="Martijn J."/>
            <person name="Lind A.E."/>
            <person name="van Eijk R."/>
            <person name="Schleper C."/>
            <person name="Guy L."/>
            <person name="Ettema T.J."/>
        </authorList>
    </citation>
    <scope>NUCLEOTIDE SEQUENCE</scope>
</reference>
<organism evidence="2">
    <name type="scientific">marine sediment metagenome</name>
    <dbReference type="NCBI Taxonomy" id="412755"/>
    <lineage>
        <taxon>unclassified sequences</taxon>
        <taxon>metagenomes</taxon>
        <taxon>ecological metagenomes</taxon>
    </lineage>
</organism>
<dbReference type="AlphaFoldDB" id="A0A0F9WXY5"/>